<keyword evidence="1 3" id="KW-0285">Flavoprotein</keyword>
<feature type="binding site" evidence="3">
    <location>
        <position position="52"/>
    </location>
    <ligand>
        <name>FAD</name>
        <dbReference type="ChEBI" id="CHEBI:57692"/>
    </ligand>
</feature>
<dbReference type="GO" id="GO:0043153">
    <property type="term" value="P:entrainment of circadian clock by photoperiod"/>
    <property type="evidence" value="ECO:0007669"/>
    <property type="project" value="TreeGrafter"/>
</dbReference>
<gene>
    <name evidence="6" type="ORF">PHY01_41940</name>
</gene>
<dbReference type="GO" id="GO:0003904">
    <property type="term" value="F:deoxyribodipyrimidine photo-lyase activity"/>
    <property type="evidence" value="ECO:0007669"/>
    <property type="project" value="TreeGrafter"/>
</dbReference>
<dbReference type="InterPro" id="IPR002081">
    <property type="entry name" value="Cryptochrome/DNA_photolyase_1"/>
</dbReference>
<organism evidence="6 7">
    <name type="scientific">Pseudonocardia hydrocarbonoxydans</name>
    <dbReference type="NCBI Taxonomy" id="76726"/>
    <lineage>
        <taxon>Bacteria</taxon>
        <taxon>Bacillati</taxon>
        <taxon>Actinomycetota</taxon>
        <taxon>Actinomycetes</taxon>
        <taxon>Pseudonocardiales</taxon>
        <taxon>Pseudonocardiaceae</taxon>
        <taxon>Pseudonocardia</taxon>
    </lineage>
</organism>
<dbReference type="PANTHER" id="PTHR11455">
    <property type="entry name" value="CRYPTOCHROME"/>
    <property type="match status" value="1"/>
</dbReference>
<evidence type="ECO:0000256" key="2">
    <source>
        <dbReference type="ARBA" id="ARBA00022827"/>
    </source>
</evidence>
<dbReference type="PANTHER" id="PTHR11455:SF18">
    <property type="entry name" value="SI:CH1073-390K14.1"/>
    <property type="match status" value="1"/>
</dbReference>
<dbReference type="Proteomes" id="UP000320338">
    <property type="component" value="Unassembled WGS sequence"/>
</dbReference>
<evidence type="ECO:0000313" key="7">
    <source>
        <dbReference type="Proteomes" id="UP000320338"/>
    </source>
</evidence>
<dbReference type="Pfam" id="PF03441">
    <property type="entry name" value="FAD_binding_7"/>
    <property type="match status" value="1"/>
</dbReference>
<evidence type="ECO:0000256" key="4">
    <source>
        <dbReference type="SAM" id="MobiDB-lite"/>
    </source>
</evidence>
<feature type="domain" description="Cryptochrome/DNA photolyase FAD-binding" evidence="5">
    <location>
        <begin position="144"/>
        <end position="211"/>
    </location>
</feature>
<dbReference type="GO" id="GO:0071949">
    <property type="term" value="F:FAD binding"/>
    <property type="evidence" value="ECO:0007669"/>
    <property type="project" value="TreeGrafter"/>
</dbReference>
<dbReference type="Gene3D" id="1.10.579.10">
    <property type="entry name" value="DNA Cyclobutane Dipyrimidine Photolyase, subunit A, domain 3"/>
    <property type="match status" value="1"/>
</dbReference>
<evidence type="ECO:0000313" key="6">
    <source>
        <dbReference type="EMBL" id="GEC21911.1"/>
    </source>
</evidence>
<dbReference type="InterPro" id="IPR036134">
    <property type="entry name" value="Crypto/Photolyase_FAD-like_sf"/>
</dbReference>
<proteinExistence type="predicted"/>
<dbReference type="EMBL" id="BJNG01000038">
    <property type="protein sequence ID" value="GEC21911.1"/>
    <property type="molecule type" value="Genomic_DNA"/>
</dbReference>
<keyword evidence="7" id="KW-1185">Reference proteome</keyword>
<feature type="region of interest" description="Disordered" evidence="4">
    <location>
        <begin position="243"/>
        <end position="281"/>
    </location>
</feature>
<dbReference type="RefSeq" id="WP_141280936.1">
    <property type="nucleotide sequence ID" value="NZ_BAAARZ010000078.1"/>
</dbReference>
<reference evidence="6 7" key="1">
    <citation type="submission" date="2019-06" db="EMBL/GenBank/DDBJ databases">
        <title>Whole genome shotgun sequence of Pseudonocardia hydrocarbonoxydans NBRC 14498.</title>
        <authorList>
            <person name="Hosoyama A."/>
            <person name="Uohara A."/>
            <person name="Ohji S."/>
            <person name="Ichikawa N."/>
        </authorList>
    </citation>
    <scope>NUCLEOTIDE SEQUENCE [LARGE SCALE GENOMIC DNA]</scope>
    <source>
        <strain evidence="6 7">NBRC 14498</strain>
    </source>
</reference>
<sequence>MLLPTPEPGTAVGWVRDHLADLCCDEPAPSPAFRGGQQAADTALATLDLTGYAARRNEVLPVSRRGATRLSPWIRHGLIDLPTAWAAAADAPPRDRTKFRDELAWQEYARHLYARLGRRTASALRAAPARPARSWDEPWPVEMNCVASCVEELETDGWLVNQTRMWMSSQWTVRAGAEWTGGEDRFFTHLLDGSRAANRLGWQWSIGAGTGKPYGFSRWQVQKRAPQLCRGCALRDACPIQDWPPDAPVDRLDPDPRMRSDPDPEATGGPREPAGEGDPGAVWLTAESLGDADPALAAHPDLPAVFVFDEPLLARLRLSGKRLVFLAETLADLGTRRPVEVRRGVVADELAGRAVAVTHAPVPGFARRAAAVGPVRVHPWPWLFRPHSGPVTSYSAWRKKAR</sequence>
<feature type="compositionally biased region" description="Basic and acidic residues" evidence="4">
    <location>
        <begin position="248"/>
        <end position="262"/>
    </location>
</feature>
<accession>A0A4Y3WUE3</accession>
<dbReference type="GO" id="GO:0003677">
    <property type="term" value="F:DNA binding"/>
    <property type="evidence" value="ECO:0007669"/>
    <property type="project" value="TreeGrafter"/>
</dbReference>
<comment type="caution">
    <text evidence="6">The sequence shown here is derived from an EMBL/GenBank/DDBJ whole genome shotgun (WGS) entry which is preliminary data.</text>
</comment>
<protein>
    <recommendedName>
        <fullName evidence="5">Cryptochrome/DNA photolyase FAD-binding domain-containing protein</fullName>
    </recommendedName>
</protein>
<dbReference type="InterPro" id="IPR005101">
    <property type="entry name" value="Cryptochr/Photolyase_FAD-bd"/>
</dbReference>
<comment type="cofactor">
    <cofactor evidence="3">
        <name>FAD</name>
        <dbReference type="ChEBI" id="CHEBI:57692"/>
    </cofactor>
    <text evidence="3">Binds 1 FAD per subunit.</text>
</comment>
<dbReference type="Gene3D" id="1.25.40.80">
    <property type="match status" value="1"/>
</dbReference>
<feature type="binding site" evidence="3">
    <location>
        <position position="99"/>
    </location>
    <ligand>
        <name>FAD</name>
        <dbReference type="ChEBI" id="CHEBI:57692"/>
    </ligand>
</feature>
<dbReference type="GO" id="GO:0032922">
    <property type="term" value="P:circadian regulation of gene expression"/>
    <property type="evidence" value="ECO:0007669"/>
    <property type="project" value="TreeGrafter"/>
</dbReference>
<keyword evidence="2 3" id="KW-0274">FAD</keyword>
<evidence type="ECO:0000259" key="5">
    <source>
        <dbReference type="Pfam" id="PF03441"/>
    </source>
</evidence>
<evidence type="ECO:0000256" key="3">
    <source>
        <dbReference type="PIRSR" id="PIRSR602081-1"/>
    </source>
</evidence>
<dbReference type="OrthoDB" id="9772484at2"/>
<dbReference type="SUPFAM" id="SSF48173">
    <property type="entry name" value="Cryptochrome/photolyase FAD-binding domain"/>
    <property type="match status" value="1"/>
</dbReference>
<evidence type="ECO:0000256" key="1">
    <source>
        <dbReference type="ARBA" id="ARBA00022630"/>
    </source>
</evidence>
<dbReference type="GO" id="GO:0005737">
    <property type="term" value="C:cytoplasm"/>
    <property type="evidence" value="ECO:0007669"/>
    <property type="project" value="TreeGrafter"/>
</dbReference>
<name>A0A4Y3WUE3_9PSEU</name>
<dbReference type="AlphaFoldDB" id="A0A4Y3WUE3"/>